<feature type="region of interest" description="Disordered" evidence="1">
    <location>
        <begin position="148"/>
        <end position="173"/>
    </location>
</feature>
<evidence type="ECO:0000313" key="3">
    <source>
        <dbReference type="EMBL" id="TRY79668.1"/>
    </source>
</evidence>
<reference evidence="3 4" key="1">
    <citation type="journal article" date="2018" name="Nat. Ecol. Evol.">
        <title>Genomic signatures of mitonuclear coevolution across populations of Tigriopus californicus.</title>
        <authorList>
            <person name="Barreto F.S."/>
            <person name="Watson E.T."/>
            <person name="Lima T.G."/>
            <person name="Willett C.S."/>
            <person name="Edmands S."/>
            <person name="Li W."/>
            <person name="Burton R.S."/>
        </authorList>
    </citation>
    <scope>NUCLEOTIDE SEQUENCE [LARGE SCALE GENOMIC DNA]</scope>
    <source>
        <strain evidence="3 4">San Diego</strain>
    </source>
</reference>
<sequence length="190" mass="21723">MRSCLTVGVQDTLRLMLDISESAPVHEVLNALQCHFGESLNLATRRLYFYQCRQHQGERFSEYLVRLRLLADNANLDRIPYEELLALHIVANVYNKDLQVELQCKNTSTDFSAIKVECLAWEESERNQASMVSPAKVNVHAISTYERGRNFTNQPSKQTPSSKPNKHKAKKPCNRCGHQVYNDKVCPALD</sequence>
<evidence type="ECO:0000259" key="2">
    <source>
        <dbReference type="Pfam" id="PF14893"/>
    </source>
</evidence>
<protein>
    <recommendedName>
        <fullName evidence="2">Paraneoplastic antigen Ma-like C-terminal domain-containing protein</fullName>
    </recommendedName>
</protein>
<dbReference type="InterPro" id="IPR048270">
    <property type="entry name" value="PNMA_C"/>
</dbReference>
<keyword evidence="4" id="KW-1185">Reference proteome</keyword>
<gene>
    <name evidence="3" type="ORF">TCAL_13073</name>
</gene>
<feature type="domain" description="Paraneoplastic antigen Ma-like C-terminal" evidence="2">
    <location>
        <begin position="11"/>
        <end position="71"/>
    </location>
</feature>
<dbReference type="EMBL" id="VCGU01000002">
    <property type="protein sequence ID" value="TRY79668.1"/>
    <property type="molecule type" value="Genomic_DNA"/>
</dbReference>
<evidence type="ECO:0000256" key="1">
    <source>
        <dbReference type="SAM" id="MobiDB-lite"/>
    </source>
</evidence>
<comment type="caution">
    <text evidence="3">The sequence shown here is derived from an EMBL/GenBank/DDBJ whole genome shotgun (WGS) entry which is preliminary data.</text>
</comment>
<dbReference type="Pfam" id="PF14893">
    <property type="entry name" value="PNMA"/>
    <property type="match status" value="1"/>
</dbReference>
<dbReference type="Proteomes" id="UP000318571">
    <property type="component" value="Chromosome 6"/>
</dbReference>
<feature type="compositionally biased region" description="Basic residues" evidence="1">
    <location>
        <begin position="164"/>
        <end position="173"/>
    </location>
</feature>
<evidence type="ECO:0000313" key="4">
    <source>
        <dbReference type="Proteomes" id="UP000318571"/>
    </source>
</evidence>
<proteinExistence type="predicted"/>
<feature type="compositionally biased region" description="Polar residues" evidence="1">
    <location>
        <begin position="150"/>
        <end position="163"/>
    </location>
</feature>
<dbReference type="STRING" id="6832.A0A553PPR2"/>
<accession>A0A553PPR2</accession>
<name>A0A553PPR2_TIGCA</name>
<organism evidence="3 4">
    <name type="scientific">Tigriopus californicus</name>
    <name type="common">Marine copepod</name>
    <dbReference type="NCBI Taxonomy" id="6832"/>
    <lineage>
        <taxon>Eukaryota</taxon>
        <taxon>Metazoa</taxon>
        <taxon>Ecdysozoa</taxon>
        <taxon>Arthropoda</taxon>
        <taxon>Crustacea</taxon>
        <taxon>Multicrustacea</taxon>
        <taxon>Hexanauplia</taxon>
        <taxon>Copepoda</taxon>
        <taxon>Harpacticoida</taxon>
        <taxon>Harpacticidae</taxon>
        <taxon>Tigriopus</taxon>
    </lineage>
</organism>
<dbReference type="AlphaFoldDB" id="A0A553PPR2"/>